<dbReference type="GO" id="GO:0030897">
    <property type="term" value="C:HOPS complex"/>
    <property type="evidence" value="ECO:0007669"/>
    <property type="project" value="UniProtKB-UniRule"/>
</dbReference>
<evidence type="ECO:0000256" key="3">
    <source>
        <dbReference type="ARBA" id="ARBA00022723"/>
    </source>
</evidence>
<dbReference type="InterPro" id="IPR016024">
    <property type="entry name" value="ARM-type_fold"/>
</dbReference>
<dbReference type="Pfam" id="PF23341">
    <property type="entry name" value="PEP5_VPS11_N"/>
    <property type="match status" value="1"/>
</dbReference>
<protein>
    <recommendedName>
        <fullName evidence="9">E3 ubiquitin-protein ligase PEP5</fullName>
        <ecNumber evidence="9">2.3.2.27</ecNumber>
    </recommendedName>
</protein>
<dbReference type="InterPro" id="IPR057307">
    <property type="entry name" value="PEP5_VPS11_N"/>
</dbReference>
<keyword evidence="3" id="KW-0479">Metal-binding</keyword>
<sequence>MASKIWKTFTFFETSTVKIPADQILADGTRITSACTGMRHILLGLSNGNMVALSSKYSKSAIWKAHEHGPITHAKYLESRQILVTVAEDLTSPPEMKVWALKASEKKTFSAQLQSTLRINTQAIFPMTCFSVAKDLSDVAAAFANGAIILVRGDLVHDRGNRQRVIHESDEPVTGMEFTEESGSSTLYVTTPERVMTIRTSIRGHIPPPRVLETTGCALGCLTLDESSGNILVARDDALYYYGPDGRGPCYAYEGSKSHINSFGAYVILLLPPQAASSGPLGVASSLRHLVGSRREAPFEVSTLVVLDTDLQFIAHIETFTGGVRGILYEWGDIHIVTSDNKIIRLREKPLPDRLQLLYQRDLYPTALKLAQKSNVGMADVNQINSRYADFLFSKGDYDNAMEQYLLAIKQTQPSQIIRKFLDIQRIPNLIQYLEELHRHSEYVTIEHTTLLLNCYAKLKDVEKLENFIRSDKGQRFDLNTVISLCRQASYFDQAVYLARQNSEDDIVMDIFLGDMRDLDKGFKFLNTLEPLTMHRNLMKWGRLLLDEIPDKTTKLFITYYTGQYNPRTEPSEDESPETQPPPTGLQGYAALLPYLPLSMSNSASATPEPRAVEAPRSPYDPPLPQTAFSLFVDHPKEFVAFLEALLLNRVGTAIPEVRSTLFEMYLHNANEDSSELRESWHKMAKSILESSESTIGISEVLLLSHLCNYQDGTTMVREDQQLFFDIFRSHTSSHNTAWVMDALNKYGNEEPQLYLAALAYLISSPHILQDSGDGLLRVLDVIEKECLLAPLQVVQILSKNGIATVRMIRKYLSGMIERERLEIQQDQGFINGYRRDTLMRKQEIADLESKPVVFQPNRCSFCGTSLELPAVHFLCKHSFHQRCLNTPIDSPECPTCAAGNAAIKAIRQAQEDATDQFGLFKTAVEVAERDRFATITDFFSRGIMKDRPI</sequence>
<dbReference type="InterPro" id="IPR016528">
    <property type="entry name" value="VPS11"/>
</dbReference>
<evidence type="ECO:0000256" key="9">
    <source>
        <dbReference type="PIRNR" id="PIRNR007860"/>
    </source>
</evidence>
<dbReference type="Proteomes" id="UP001375240">
    <property type="component" value="Unassembled WGS sequence"/>
</dbReference>
<comment type="subunit">
    <text evidence="9">Component of the homotypic vacuole fusion and vacuole protein sorting (HOPS) complex. Component of the class C core vacuole/endosome tethering (CORVET) complex.</text>
</comment>
<dbReference type="GO" id="GO:0007032">
    <property type="term" value="P:endosome organization"/>
    <property type="evidence" value="ECO:0007669"/>
    <property type="project" value="TreeGrafter"/>
</dbReference>
<dbReference type="PIRSF" id="PIRSF007860">
    <property type="entry name" value="VPS11"/>
    <property type="match status" value="1"/>
</dbReference>
<keyword evidence="9" id="KW-0926">Vacuole</keyword>
<dbReference type="SUPFAM" id="SSF48371">
    <property type="entry name" value="ARM repeat"/>
    <property type="match status" value="1"/>
</dbReference>
<feature type="domain" description="RING-type" evidence="13">
    <location>
        <begin position="860"/>
        <end position="897"/>
    </location>
</feature>
<feature type="repeat" description="CHCR" evidence="11">
    <location>
        <begin position="405"/>
        <end position="557"/>
    </location>
</feature>
<dbReference type="InterPro" id="IPR011990">
    <property type="entry name" value="TPR-like_helical_dom_sf"/>
</dbReference>
<name>A0AAV9TWB1_9PEZI</name>
<dbReference type="SUPFAM" id="SSF57850">
    <property type="entry name" value="RING/U-box"/>
    <property type="match status" value="1"/>
</dbReference>
<evidence type="ECO:0000256" key="12">
    <source>
        <dbReference type="SAM" id="MobiDB-lite"/>
    </source>
</evidence>
<keyword evidence="15" id="KW-1185">Reference proteome</keyword>
<comment type="similarity">
    <text evidence="1 9">Belongs to the VPS11 family.</text>
</comment>
<dbReference type="GO" id="GO:0000329">
    <property type="term" value="C:fungal-type vacuole membrane"/>
    <property type="evidence" value="ECO:0007669"/>
    <property type="project" value="UniProtKB-UniRule"/>
</dbReference>
<dbReference type="GO" id="GO:0006886">
    <property type="term" value="P:intracellular protein transport"/>
    <property type="evidence" value="ECO:0007669"/>
    <property type="project" value="UniProtKB-UniRule"/>
</dbReference>
<dbReference type="InterPro" id="IPR001841">
    <property type="entry name" value="Znf_RING"/>
</dbReference>
<dbReference type="Pfam" id="PF23356">
    <property type="entry name" value="TPR_PEP5_VPS11"/>
    <property type="match status" value="2"/>
</dbReference>
<dbReference type="GO" id="GO:0030674">
    <property type="term" value="F:protein-macromolecule adaptor activity"/>
    <property type="evidence" value="ECO:0007669"/>
    <property type="project" value="TreeGrafter"/>
</dbReference>
<dbReference type="GO" id="GO:0006904">
    <property type="term" value="P:vesicle docking involved in exocytosis"/>
    <property type="evidence" value="ECO:0007669"/>
    <property type="project" value="TreeGrafter"/>
</dbReference>
<dbReference type="EC" id="2.3.2.27" evidence="9"/>
<dbReference type="Pfam" id="PF17122">
    <property type="entry name" value="zf-C3H2C3"/>
    <property type="match status" value="1"/>
</dbReference>
<evidence type="ECO:0000256" key="10">
    <source>
        <dbReference type="PROSITE-ProRule" id="PRU00175"/>
    </source>
</evidence>
<evidence type="ECO:0000313" key="14">
    <source>
        <dbReference type="EMBL" id="KAK6329673.1"/>
    </source>
</evidence>
<evidence type="ECO:0000259" key="13">
    <source>
        <dbReference type="PROSITE" id="PS50089"/>
    </source>
</evidence>
<dbReference type="GO" id="GO:0008270">
    <property type="term" value="F:zinc ion binding"/>
    <property type="evidence" value="ECO:0007669"/>
    <property type="project" value="UniProtKB-KW"/>
</dbReference>
<dbReference type="EMBL" id="JAVHNQ010000019">
    <property type="protein sequence ID" value="KAK6329673.1"/>
    <property type="molecule type" value="Genomic_DNA"/>
</dbReference>
<evidence type="ECO:0000256" key="5">
    <source>
        <dbReference type="ARBA" id="ARBA00022833"/>
    </source>
</evidence>
<evidence type="ECO:0000256" key="4">
    <source>
        <dbReference type="ARBA" id="ARBA00022771"/>
    </source>
</evidence>
<organism evidence="14 15">
    <name type="scientific">Orbilia brochopaga</name>
    <dbReference type="NCBI Taxonomy" id="3140254"/>
    <lineage>
        <taxon>Eukaryota</taxon>
        <taxon>Fungi</taxon>
        <taxon>Dikarya</taxon>
        <taxon>Ascomycota</taxon>
        <taxon>Pezizomycotina</taxon>
        <taxon>Orbiliomycetes</taxon>
        <taxon>Orbiliales</taxon>
        <taxon>Orbiliaceae</taxon>
        <taxon>Orbilia</taxon>
    </lineage>
</organism>
<dbReference type="PROSITE" id="PS50236">
    <property type="entry name" value="CHCR"/>
    <property type="match status" value="1"/>
</dbReference>
<evidence type="ECO:0000256" key="11">
    <source>
        <dbReference type="PROSITE-ProRule" id="PRU01006"/>
    </source>
</evidence>
<dbReference type="InterPro" id="IPR013083">
    <property type="entry name" value="Znf_RING/FYVE/PHD"/>
</dbReference>
<keyword evidence="2 9" id="KW-0813">Transport</keyword>
<dbReference type="GO" id="GO:0048284">
    <property type="term" value="P:organelle fusion"/>
    <property type="evidence" value="ECO:0007669"/>
    <property type="project" value="TreeGrafter"/>
</dbReference>
<dbReference type="CDD" id="cd16688">
    <property type="entry name" value="RING-H2_Vps11"/>
    <property type="match status" value="1"/>
</dbReference>
<dbReference type="PROSITE" id="PS50089">
    <property type="entry name" value="ZF_RING_2"/>
    <property type="match status" value="1"/>
</dbReference>
<dbReference type="InterPro" id="IPR057308">
    <property type="entry name" value="CHCR_PEP5_VPS11"/>
</dbReference>
<comment type="caution">
    <text evidence="14">The sequence shown here is derived from an EMBL/GenBank/DDBJ whole genome shotgun (WGS) entry which is preliminary data.</text>
</comment>
<keyword evidence="5" id="KW-0862">Zinc</keyword>
<dbReference type="GO" id="GO:0033263">
    <property type="term" value="C:CORVET complex"/>
    <property type="evidence" value="ECO:0007669"/>
    <property type="project" value="UniProtKB-UniRule"/>
</dbReference>
<evidence type="ECO:0000256" key="1">
    <source>
        <dbReference type="ARBA" id="ARBA00007070"/>
    </source>
</evidence>
<evidence type="ECO:0000256" key="8">
    <source>
        <dbReference type="ARBA" id="ARBA00029433"/>
    </source>
</evidence>
<proteinExistence type="inferred from homology"/>
<comment type="subcellular location">
    <subcellularLocation>
        <location evidence="8">Endomembrane system</location>
        <topology evidence="8">Peripheral membrane protein</topology>
        <orientation evidence="8">Cytoplasmic side</orientation>
    </subcellularLocation>
    <subcellularLocation>
        <location evidence="9">Vacuole membrane</location>
        <topology evidence="9">Peripheral membrane protein</topology>
        <orientation evidence="9">Cytoplasmic side</orientation>
    </subcellularLocation>
</comment>
<reference evidence="14 15" key="1">
    <citation type="submission" date="2019-10" db="EMBL/GenBank/DDBJ databases">
        <authorList>
            <person name="Palmer J.M."/>
        </authorList>
    </citation>
    <scope>NUCLEOTIDE SEQUENCE [LARGE SCALE GENOMIC DNA]</scope>
    <source>
        <strain evidence="14 15">TWF696</strain>
    </source>
</reference>
<dbReference type="PANTHER" id="PTHR23323">
    <property type="entry name" value="VACUOLAR PROTEIN SORTING-ASSOCIATED PROTEIN"/>
    <property type="match status" value="1"/>
</dbReference>
<comment type="catalytic activity">
    <reaction evidence="9">
        <text>S-ubiquitinyl-[E2 ubiquitin-conjugating enzyme]-L-cysteine + [acceptor protein]-L-lysine = [E2 ubiquitin-conjugating enzyme]-L-cysteine + N(6)-ubiquitinyl-[acceptor protein]-L-lysine.</text>
        <dbReference type="EC" id="2.3.2.27"/>
    </reaction>
</comment>
<feature type="region of interest" description="Disordered" evidence="12">
    <location>
        <begin position="565"/>
        <end position="586"/>
    </location>
</feature>
<keyword evidence="9" id="KW-0808">Transferase</keyword>
<dbReference type="PANTHER" id="PTHR23323:SF24">
    <property type="entry name" value="VACUOLAR PROTEIN SORTING-ASSOCIATED PROTEIN 11 HOMOLOG"/>
    <property type="match status" value="1"/>
</dbReference>
<keyword evidence="6 9" id="KW-0653">Protein transport</keyword>
<dbReference type="Pfam" id="PF12451">
    <property type="entry name" value="VPS11_C"/>
    <property type="match status" value="1"/>
</dbReference>
<dbReference type="GO" id="GO:0061630">
    <property type="term" value="F:ubiquitin protein ligase activity"/>
    <property type="evidence" value="ECO:0007669"/>
    <property type="project" value="UniProtKB-EC"/>
</dbReference>
<keyword evidence="9" id="KW-0833">Ubl conjugation pathway</keyword>
<dbReference type="InterPro" id="IPR024763">
    <property type="entry name" value="VPS11_C"/>
</dbReference>
<dbReference type="Gene3D" id="3.30.40.10">
    <property type="entry name" value="Zinc/RING finger domain, C3HC4 (zinc finger)"/>
    <property type="match status" value="1"/>
</dbReference>
<evidence type="ECO:0000256" key="2">
    <source>
        <dbReference type="ARBA" id="ARBA00022448"/>
    </source>
</evidence>
<dbReference type="GO" id="GO:0007033">
    <property type="term" value="P:vacuole organization"/>
    <property type="evidence" value="ECO:0007669"/>
    <property type="project" value="TreeGrafter"/>
</dbReference>
<evidence type="ECO:0000256" key="6">
    <source>
        <dbReference type="ARBA" id="ARBA00022927"/>
    </source>
</evidence>
<dbReference type="AlphaFoldDB" id="A0AAV9TWB1"/>
<keyword evidence="4 10" id="KW-0863">Zinc-finger</keyword>
<gene>
    <name evidence="14" type="ORF">TWF696_003546</name>
</gene>
<evidence type="ECO:0000313" key="15">
    <source>
        <dbReference type="Proteomes" id="UP001375240"/>
    </source>
</evidence>
<accession>A0AAV9TWB1</accession>
<dbReference type="InterPro" id="IPR000547">
    <property type="entry name" value="Clathrin_H-chain/VPS_repeat"/>
</dbReference>
<keyword evidence="7 9" id="KW-0472">Membrane</keyword>
<dbReference type="Gene3D" id="1.25.40.10">
    <property type="entry name" value="Tetratricopeptide repeat domain"/>
    <property type="match status" value="1"/>
</dbReference>
<evidence type="ECO:0000256" key="7">
    <source>
        <dbReference type="ARBA" id="ARBA00023136"/>
    </source>
</evidence>